<dbReference type="SUPFAM" id="SSF47396">
    <property type="entry name" value="Transcription factor IIA (TFIIA), alpha-helical domain"/>
    <property type="match status" value="1"/>
</dbReference>
<name>A0A061QUF6_9CHLO</name>
<keyword evidence="4" id="KW-0804">Transcription</keyword>
<comment type="similarity">
    <text evidence="2">Belongs to the TFIIA subunit 2 family.</text>
</comment>
<dbReference type="GO" id="GO:0005672">
    <property type="term" value="C:transcription factor TFIIA complex"/>
    <property type="evidence" value="ECO:0007669"/>
    <property type="project" value="InterPro"/>
</dbReference>
<dbReference type="InterPro" id="IPR015872">
    <property type="entry name" value="TFIIA_gsu_N"/>
</dbReference>
<dbReference type="GO" id="GO:0003743">
    <property type="term" value="F:translation initiation factor activity"/>
    <property type="evidence" value="ECO:0007669"/>
    <property type="project" value="UniProtKB-KW"/>
</dbReference>
<keyword evidence="5" id="KW-0539">Nucleus</keyword>
<protein>
    <submittedName>
        <fullName evidence="8">Transcription initiation factor TFIIA small subunit</fullName>
    </submittedName>
</protein>
<feature type="domain" description="Transcription initiation factor IIA gamma subunit C-terminal" evidence="7">
    <location>
        <begin position="59"/>
        <end position="98"/>
    </location>
</feature>
<reference evidence="8" key="1">
    <citation type="submission" date="2014-05" db="EMBL/GenBank/DDBJ databases">
        <title>The transcriptome of the halophilic microalga Tetraselmis sp. GSL018 isolated from the Great Salt Lake, Utah.</title>
        <authorList>
            <person name="Jinkerson R.E."/>
            <person name="D'Adamo S."/>
            <person name="Posewitz M.C."/>
        </authorList>
    </citation>
    <scope>NUCLEOTIDE SEQUENCE</scope>
    <source>
        <strain evidence="8">GSL018</strain>
    </source>
</reference>
<accession>A0A061QUF6</accession>
<evidence type="ECO:0000259" key="6">
    <source>
        <dbReference type="Pfam" id="PF02268"/>
    </source>
</evidence>
<dbReference type="Pfam" id="PF02751">
    <property type="entry name" value="TFIIA_gamma_C"/>
    <property type="match status" value="1"/>
</dbReference>
<evidence type="ECO:0000313" key="8">
    <source>
        <dbReference type="EMBL" id="JAC64292.1"/>
    </source>
</evidence>
<keyword evidence="8" id="KW-0648">Protein biosynthesis</keyword>
<dbReference type="Pfam" id="PF02268">
    <property type="entry name" value="TFIIA_gamma_N"/>
    <property type="match status" value="1"/>
</dbReference>
<dbReference type="SUPFAM" id="SSF50784">
    <property type="entry name" value="Transcription factor IIA (TFIIA), beta-barrel domain"/>
    <property type="match status" value="1"/>
</dbReference>
<evidence type="ECO:0000256" key="5">
    <source>
        <dbReference type="ARBA" id="ARBA00023242"/>
    </source>
</evidence>
<evidence type="ECO:0000256" key="1">
    <source>
        <dbReference type="ARBA" id="ARBA00004123"/>
    </source>
</evidence>
<keyword evidence="3" id="KW-0805">Transcription regulation</keyword>
<dbReference type="InterPro" id="IPR003194">
    <property type="entry name" value="TFIIA_gsu"/>
</dbReference>
<dbReference type="InterPro" id="IPR009083">
    <property type="entry name" value="TFIIA_a-hlx"/>
</dbReference>
<dbReference type="EMBL" id="GBEZ01022553">
    <property type="protein sequence ID" value="JAC64292.1"/>
    <property type="molecule type" value="Transcribed_RNA"/>
</dbReference>
<comment type="subcellular location">
    <subcellularLocation>
        <location evidence="1">Nucleus</location>
    </subcellularLocation>
</comment>
<evidence type="ECO:0000256" key="2">
    <source>
        <dbReference type="ARBA" id="ARBA00007675"/>
    </source>
</evidence>
<evidence type="ECO:0000259" key="7">
    <source>
        <dbReference type="Pfam" id="PF02751"/>
    </source>
</evidence>
<dbReference type="Gene3D" id="1.10.287.190">
    <property type="entry name" value="Transcription factor IIA gamma subunit, alpha-helical domain"/>
    <property type="match status" value="1"/>
</dbReference>
<dbReference type="GO" id="GO:0006367">
    <property type="term" value="P:transcription initiation at RNA polymerase II promoter"/>
    <property type="evidence" value="ECO:0007669"/>
    <property type="project" value="InterPro"/>
</dbReference>
<gene>
    <name evidence="8" type="primary">GTF2A2</name>
    <name evidence="8" type="ORF">TSPGSL018_18635</name>
</gene>
<sequence>MSYEHYRESKLGDALVEALSELVDQNKISSDLALRVLVEFDKSVCDALTTRSSTKVTLKGNLNSYRFCDNQWQFYLRDVSFKTNQAGGSTSNAPEVTAQKMAMLCMADNLLNKDIAGTGKSKAAKKKRKKVEDE</sequence>
<organism evidence="8">
    <name type="scientific">Tetraselmis sp. GSL018</name>
    <dbReference type="NCBI Taxonomy" id="582737"/>
    <lineage>
        <taxon>Eukaryota</taxon>
        <taxon>Viridiplantae</taxon>
        <taxon>Chlorophyta</taxon>
        <taxon>core chlorophytes</taxon>
        <taxon>Chlorodendrophyceae</taxon>
        <taxon>Chlorodendrales</taxon>
        <taxon>Chlorodendraceae</taxon>
        <taxon>Tetraselmis</taxon>
    </lineage>
</organism>
<dbReference type="Gene3D" id="2.30.18.10">
    <property type="entry name" value="Transcription factor IIA (TFIIA), beta-barrel domain"/>
    <property type="match status" value="1"/>
</dbReference>
<dbReference type="PANTHER" id="PTHR10966">
    <property type="entry name" value="TRANSCRIPTION INITIATION FACTOR IIA SUBUNIT 2"/>
    <property type="match status" value="1"/>
</dbReference>
<proteinExistence type="inferred from homology"/>
<evidence type="ECO:0000256" key="3">
    <source>
        <dbReference type="ARBA" id="ARBA00023015"/>
    </source>
</evidence>
<keyword evidence="8" id="KW-0396">Initiation factor</keyword>
<dbReference type="InterPro" id="IPR009088">
    <property type="entry name" value="TFIIA_b-brl"/>
</dbReference>
<dbReference type="InterPro" id="IPR015871">
    <property type="entry name" value="TFIIA_gsu_C"/>
</dbReference>
<evidence type="ECO:0000256" key="4">
    <source>
        <dbReference type="ARBA" id="ARBA00023163"/>
    </source>
</evidence>
<feature type="domain" description="Transcription initiation factor IIA gamma subunit N-terminal" evidence="6">
    <location>
        <begin position="2"/>
        <end position="48"/>
    </location>
</feature>
<dbReference type="CDD" id="cd10014">
    <property type="entry name" value="TFIIA_gamma_C"/>
    <property type="match status" value="1"/>
</dbReference>
<dbReference type="AlphaFoldDB" id="A0A061QUF6"/>